<protein>
    <submittedName>
        <fullName evidence="9">Multiple sugar transport system permease protein</fullName>
    </submittedName>
</protein>
<feature type="transmembrane region" description="Helical" evidence="7">
    <location>
        <begin position="168"/>
        <end position="191"/>
    </location>
</feature>
<accession>A0A7Y9LTQ7</accession>
<feature type="transmembrane region" description="Helical" evidence="7">
    <location>
        <begin position="212"/>
        <end position="234"/>
    </location>
</feature>
<gene>
    <name evidence="9" type="ORF">FHU41_001691</name>
</gene>
<dbReference type="AlphaFoldDB" id="A0A7Y9LTQ7"/>
<proteinExistence type="inferred from homology"/>
<dbReference type="InterPro" id="IPR051393">
    <property type="entry name" value="ABC_transporter_permease"/>
</dbReference>
<dbReference type="EMBL" id="JACBYQ010000002">
    <property type="protein sequence ID" value="NYE95441.1"/>
    <property type="molecule type" value="Genomic_DNA"/>
</dbReference>
<dbReference type="GO" id="GO:0005886">
    <property type="term" value="C:plasma membrane"/>
    <property type="evidence" value="ECO:0007669"/>
    <property type="project" value="UniProtKB-SubCell"/>
</dbReference>
<dbReference type="InterPro" id="IPR000515">
    <property type="entry name" value="MetI-like"/>
</dbReference>
<comment type="caution">
    <text evidence="9">The sequence shown here is derived from an EMBL/GenBank/DDBJ whole genome shotgun (WGS) entry which is preliminary data.</text>
</comment>
<dbReference type="InterPro" id="IPR035906">
    <property type="entry name" value="MetI-like_sf"/>
</dbReference>
<dbReference type="Pfam" id="PF00528">
    <property type="entry name" value="BPD_transp_1"/>
    <property type="match status" value="1"/>
</dbReference>
<evidence type="ECO:0000256" key="4">
    <source>
        <dbReference type="ARBA" id="ARBA00022692"/>
    </source>
</evidence>
<keyword evidence="10" id="KW-1185">Reference proteome</keyword>
<keyword evidence="6 7" id="KW-0472">Membrane</keyword>
<organism evidence="9 10">
    <name type="scientific">Psychromicrobium silvestre</name>
    <dbReference type="NCBI Taxonomy" id="1645614"/>
    <lineage>
        <taxon>Bacteria</taxon>
        <taxon>Bacillati</taxon>
        <taxon>Actinomycetota</taxon>
        <taxon>Actinomycetes</taxon>
        <taxon>Micrococcales</taxon>
        <taxon>Micrococcaceae</taxon>
        <taxon>Psychromicrobium</taxon>
    </lineage>
</organism>
<keyword evidence="5 7" id="KW-1133">Transmembrane helix</keyword>
<evidence type="ECO:0000259" key="8">
    <source>
        <dbReference type="PROSITE" id="PS50928"/>
    </source>
</evidence>
<evidence type="ECO:0000256" key="3">
    <source>
        <dbReference type="ARBA" id="ARBA00022475"/>
    </source>
</evidence>
<keyword evidence="2 7" id="KW-0813">Transport</keyword>
<feature type="transmembrane region" description="Helical" evidence="7">
    <location>
        <begin position="25"/>
        <end position="52"/>
    </location>
</feature>
<dbReference type="PANTHER" id="PTHR30193">
    <property type="entry name" value="ABC TRANSPORTER PERMEASE PROTEIN"/>
    <property type="match status" value="1"/>
</dbReference>
<dbReference type="Proteomes" id="UP000521748">
    <property type="component" value="Unassembled WGS sequence"/>
</dbReference>
<keyword evidence="9" id="KW-0762">Sugar transport</keyword>
<feature type="domain" description="ABC transmembrane type-1" evidence="8">
    <location>
        <begin position="78"/>
        <end position="295"/>
    </location>
</feature>
<feature type="transmembrane region" description="Helical" evidence="7">
    <location>
        <begin position="277"/>
        <end position="298"/>
    </location>
</feature>
<dbReference type="CDD" id="cd06261">
    <property type="entry name" value="TM_PBP2"/>
    <property type="match status" value="1"/>
</dbReference>
<evidence type="ECO:0000313" key="9">
    <source>
        <dbReference type="EMBL" id="NYE95441.1"/>
    </source>
</evidence>
<feature type="transmembrane region" description="Helical" evidence="7">
    <location>
        <begin position="119"/>
        <end position="137"/>
    </location>
</feature>
<keyword evidence="3" id="KW-1003">Cell membrane</keyword>
<feature type="transmembrane region" description="Helical" evidence="7">
    <location>
        <begin position="86"/>
        <end position="107"/>
    </location>
</feature>
<dbReference type="PROSITE" id="PS50928">
    <property type="entry name" value="ABC_TM1"/>
    <property type="match status" value="1"/>
</dbReference>
<dbReference type="SUPFAM" id="SSF161098">
    <property type="entry name" value="MetI-like"/>
    <property type="match status" value="1"/>
</dbReference>
<evidence type="ECO:0000256" key="6">
    <source>
        <dbReference type="ARBA" id="ARBA00023136"/>
    </source>
</evidence>
<evidence type="ECO:0000256" key="2">
    <source>
        <dbReference type="ARBA" id="ARBA00022448"/>
    </source>
</evidence>
<sequence length="307" mass="33780">MSDVSGLGKLKGRGSKTDRSDTKAALIFLAPWLLGLVAITLGPMLISLFLSFTDYNLLQAPKFIGFDNFIRMFQDTRLLNSLRVTFSYVLVGVPLQLALALLVAMVLDRGIRGLPFYRSVFYLPSLLGGSVAVAILWKQIFGTAGLVNQFLSLLGIQGPGWISDPNTALSTIILLHIWTFGSPMIIFLAGLRQIPTMYYEAAQVDGAGKLTQFFRITLPLLSPIIFFNLVLQIVGGFQSFTQAFIVSGGNGGPSDSTMFFTLYLYQKGFGQFDMGYASAMAWVLLLIIGAFTAINFYAAKFWVFYDD</sequence>
<comment type="subcellular location">
    <subcellularLocation>
        <location evidence="1 7">Cell membrane</location>
        <topology evidence="1 7">Multi-pass membrane protein</topology>
    </subcellularLocation>
</comment>
<evidence type="ECO:0000313" key="10">
    <source>
        <dbReference type="Proteomes" id="UP000521748"/>
    </source>
</evidence>
<keyword evidence="4 7" id="KW-0812">Transmembrane</keyword>
<comment type="similarity">
    <text evidence="7">Belongs to the binding-protein-dependent transport system permease family.</text>
</comment>
<dbReference type="GO" id="GO:0055085">
    <property type="term" value="P:transmembrane transport"/>
    <property type="evidence" value="ECO:0007669"/>
    <property type="project" value="InterPro"/>
</dbReference>
<reference evidence="9 10" key="1">
    <citation type="submission" date="2020-07" db="EMBL/GenBank/DDBJ databases">
        <title>Sequencing the genomes of 1000 actinobacteria strains.</title>
        <authorList>
            <person name="Klenk H.-P."/>
        </authorList>
    </citation>
    <scope>NUCLEOTIDE SEQUENCE [LARGE SCALE GENOMIC DNA]</scope>
    <source>
        <strain evidence="9 10">DSM 102047</strain>
    </source>
</reference>
<dbReference type="Gene3D" id="1.10.3720.10">
    <property type="entry name" value="MetI-like"/>
    <property type="match status" value="1"/>
</dbReference>
<name>A0A7Y9LTQ7_9MICC</name>
<evidence type="ECO:0000256" key="5">
    <source>
        <dbReference type="ARBA" id="ARBA00022989"/>
    </source>
</evidence>
<evidence type="ECO:0000256" key="7">
    <source>
        <dbReference type="RuleBase" id="RU363032"/>
    </source>
</evidence>
<dbReference type="PANTHER" id="PTHR30193:SF1">
    <property type="entry name" value="ABC TRANSPORTER PERMEASE PROTEIN YESP-RELATED"/>
    <property type="match status" value="1"/>
</dbReference>
<evidence type="ECO:0000256" key="1">
    <source>
        <dbReference type="ARBA" id="ARBA00004651"/>
    </source>
</evidence>